<dbReference type="EMBL" id="JBBUTF010000004">
    <property type="protein sequence ID" value="MEK8025273.1"/>
    <property type="molecule type" value="Genomic_DNA"/>
</dbReference>
<dbReference type="InterPro" id="IPR027463">
    <property type="entry name" value="AcrB_DN_DC_subdom"/>
</dbReference>
<feature type="transmembrane region" description="Helical" evidence="1">
    <location>
        <begin position="439"/>
        <end position="459"/>
    </location>
</feature>
<organism evidence="2 3">
    <name type="scientific">Pseudaquabacterium rugosum</name>
    <dbReference type="NCBI Taxonomy" id="2984194"/>
    <lineage>
        <taxon>Bacteria</taxon>
        <taxon>Pseudomonadati</taxon>
        <taxon>Pseudomonadota</taxon>
        <taxon>Betaproteobacteria</taxon>
        <taxon>Burkholderiales</taxon>
        <taxon>Sphaerotilaceae</taxon>
        <taxon>Pseudaquabacterium</taxon>
    </lineage>
</organism>
<feature type="transmembrane region" description="Helical" evidence="1">
    <location>
        <begin position="596"/>
        <end position="617"/>
    </location>
</feature>
<dbReference type="Gene3D" id="3.30.70.1430">
    <property type="entry name" value="Multidrug efflux transporter AcrB pore domain"/>
    <property type="match status" value="2"/>
</dbReference>
<dbReference type="Gene3D" id="3.30.2090.10">
    <property type="entry name" value="Multidrug efflux transporter AcrB TolC docking domain, DN and DC subdomains"/>
    <property type="match status" value="2"/>
</dbReference>
<dbReference type="Gene3D" id="3.30.70.1440">
    <property type="entry name" value="Multidrug efflux transporter AcrB pore domain"/>
    <property type="match status" value="1"/>
</dbReference>
<dbReference type="PANTHER" id="PTHR32063:SF16">
    <property type="entry name" value="CATION EFFLUX SYSTEM (ACRB_ACRD_ACRF FAMILY)"/>
    <property type="match status" value="1"/>
</dbReference>
<evidence type="ECO:0000256" key="1">
    <source>
        <dbReference type="SAM" id="Phobius"/>
    </source>
</evidence>
<keyword evidence="1" id="KW-0472">Membrane</keyword>
<feature type="transmembrane region" description="Helical" evidence="1">
    <location>
        <begin position="957"/>
        <end position="976"/>
    </location>
</feature>
<gene>
    <name evidence="2" type="ORF">AACH11_04760</name>
</gene>
<evidence type="ECO:0000313" key="3">
    <source>
        <dbReference type="Proteomes" id="UP001368500"/>
    </source>
</evidence>
<name>A0ABU9B9D2_9BURK</name>
<feature type="transmembrane region" description="Helical" evidence="1">
    <location>
        <begin position="1014"/>
        <end position="1034"/>
    </location>
</feature>
<feature type="transmembrane region" description="Helical" evidence="1">
    <location>
        <begin position="1054"/>
        <end position="1073"/>
    </location>
</feature>
<keyword evidence="1" id="KW-0812">Transmembrane</keyword>
<comment type="caution">
    <text evidence="2">The sequence shown here is derived from an EMBL/GenBank/DDBJ whole genome shotgun (WGS) entry which is preliminary data.</text>
</comment>
<accession>A0ABU9B9D2</accession>
<dbReference type="Proteomes" id="UP001368500">
    <property type="component" value="Unassembled WGS sequence"/>
</dbReference>
<dbReference type="Gene3D" id="3.30.70.1320">
    <property type="entry name" value="Multidrug efflux transporter AcrB pore domain like"/>
    <property type="match status" value="1"/>
</dbReference>
<evidence type="ECO:0000313" key="2">
    <source>
        <dbReference type="EMBL" id="MEK8025273.1"/>
    </source>
</evidence>
<keyword evidence="1" id="KW-1133">Transmembrane helix</keyword>
<feature type="transmembrane region" description="Helical" evidence="1">
    <location>
        <begin position="982"/>
        <end position="1002"/>
    </location>
</feature>
<dbReference type="InterPro" id="IPR001036">
    <property type="entry name" value="Acrflvin-R"/>
</dbReference>
<sequence length="1132" mass="118341">MSHADPTDRADPIATGPAGRLAAHFLLTPLTPLLALVALLLGLFAVWVTPREEEPQIDVTMAQVMIAFPGAAVREVENLVATPAEQVLSRMAGVEHVMSVSRPGLALVTVQFQVGVPRSEALVRLHDTVSSHADWLPAGLGVSPPLIRPKGIDDVPVLAWTLHATRDDQDAVDLERVARTLQAELKRVPGTRDVTLIGAPGRALVVEPDAARLAAAGLGLADLRRALQAAHAAAPAGDLLRDDRRIALQAGGFIETLDDLAELVVTVRDGRPVLLRELATLREGTPRPERRVWHGLGPAATAASASVAPVAAAGGVGVGAASAAATPRESLALTLAITKKPGANAIDVAEALAARLPALQRTLIPADVAVVVSRDYGRTADDKARQLIGKLLFATATVVALVWLALGRREAAIVGVAVGLTLTVTLFASWAWGFTLNRVSLFALIFSIGILVDDAIVVVENIHRHQALHPGRSLAQLIPAAVDEVGGPTILATLTVIAALLPMAFVSGLMGPYMAPIPINASLGMALSLLIAFVLTPWLARLWMKPHAADAAATGAAAHGPAAAAAPSGALSRWLAPAFRRLYAPLLARRPAARRALAAGVGLALVVSMALPALGWVQLKMLPFDNKSELQLVVDLPAGSTLERTAAVLQELAAWVAQQPEVRHYQAYAGTAAPITFNGLVRQYDLRSDPEQGDLQINLVDKAQRGRQSHALATAWRAPLQAIAARHGATLKVVEVPPGPPVLAPIVAEIYGPEAAGRDRLAAEVRAIFARTTGMVDLDDSRIAEAPRLLLQVERARAAQAGVAVADIVATLQAAQAGEAVAYAHDGSRRATPVLLQLPPAQQGELDTLLQLGVRGAAGALVPLRELVRVVDSRREQPVWHKDGLPLAMVVADMAGTVDSPLYGLFAARGEIARLQAPDGGAVAEHFISAPVDGLSGYALKWDGEWQITYETFRDMGAAYAVGLVLIYLLVVAQFGSYGVPLIIMAPIPLTLVGVMPGHALLGAQFTATSMIGMIALAGIIVRNSILLVDFIGLQRAAGVPLREAVVQSAITRAQPIVLTALAAMGGAVFILGDPIFNGLAISLIFGIAVSTVLTLVVIPLLYWLAMGGPSADAPDASHAPAPAVLAVTDNP</sequence>
<dbReference type="RefSeq" id="WP_341373059.1">
    <property type="nucleotide sequence ID" value="NZ_JBBUTF010000004.1"/>
</dbReference>
<dbReference type="PANTHER" id="PTHR32063">
    <property type="match status" value="1"/>
</dbReference>
<feature type="transmembrane region" description="Helical" evidence="1">
    <location>
        <begin position="489"/>
        <end position="509"/>
    </location>
</feature>
<dbReference type="Pfam" id="PF00873">
    <property type="entry name" value="ACR_tran"/>
    <property type="match status" value="2"/>
</dbReference>
<feature type="transmembrane region" description="Helical" evidence="1">
    <location>
        <begin position="521"/>
        <end position="540"/>
    </location>
</feature>
<feature type="transmembrane region" description="Helical" evidence="1">
    <location>
        <begin position="412"/>
        <end position="432"/>
    </location>
</feature>
<reference evidence="2 3" key="1">
    <citation type="submission" date="2024-04" db="EMBL/GenBank/DDBJ databases">
        <title>Novel species of the genus Ideonella isolated from streams.</title>
        <authorList>
            <person name="Lu H."/>
        </authorList>
    </citation>
    <scope>NUCLEOTIDE SEQUENCE [LARGE SCALE GENOMIC DNA]</scope>
    <source>
        <strain evidence="2 3">BYS139W</strain>
    </source>
</reference>
<proteinExistence type="predicted"/>
<dbReference type="SUPFAM" id="SSF82866">
    <property type="entry name" value="Multidrug efflux transporter AcrB transmembrane domain"/>
    <property type="match status" value="2"/>
</dbReference>
<keyword evidence="3" id="KW-1185">Reference proteome</keyword>
<dbReference type="SUPFAM" id="SSF82714">
    <property type="entry name" value="Multidrug efflux transporter AcrB TolC docking domain, DN and DC subdomains"/>
    <property type="match status" value="2"/>
</dbReference>
<feature type="transmembrane region" description="Helical" evidence="1">
    <location>
        <begin position="30"/>
        <end position="48"/>
    </location>
</feature>
<dbReference type="SUPFAM" id="SSF82693">
    <property type="entry name" value="Multidrug efflux transporter AcrB pore domain, PN1, PN2, PC1 and PC2 subdomains"/>
    <property type="match status" value="3"/>
</dbReference>
<feature type="transmembrane region" description="Helical" evidence="1">
    <location>
        <begin position="387"/>
        <end position="406"/>
    </location>
</feature>
<dbReference type="PRINTS" id="PR00702">
    <property type="entry name" value="ACRIFLAVINRP"/>
</dbReference>
<protein>
    <submittedName>
        <fullName evidence="2">Efflux RND transporter permease subunit</fullName>
    </submittedName>
</protein>
<dbReference type="Gene3D" id="1.20.1640.10">
    <property type="entry name" value="Multidrug efflux transporter AcrB transmembrane domain"/>
    <property type="match status" value="2"/>
</dbReference>
<feature type="transmembrane region" description="Helical" evidence="1">
    <location>
        <begin position="1080"/>
        <end position="1106"/>
    </location>
</feature>